<dbReference type="SUPFAM" id="SSF53474">
    <property type="entry name" value="alpha/beta-Hydrolases"/>
    <property type="match status" value="1"/>
</dbReference>
<dbReference type="PANTHER" id="PTHR46623:SF6">
    <property type="entry name" value="ALPHA_BETA-HYDROLASES SUPERFAMILY PROTEIN"/>
    <property type="match status" value="1"/>
</dbReference>
<keyword evidence="3" id="KW-1185">Reference proteome</keyword>
<proteinExistence type="predicted"/>
<sequence length="195" mass="22787">MIYKNQDHLVVVLHEIYGINKHIKDYCQFLRKQGFKVLCPNLLGKEKHYDYSQEEIAYRNFMENINVEIEANKLKDQLKVIRSDYKKIFIIGFSMGATIAWLCAEADFIDGVVAYYGSRIRDSVDVTPNCPVVLFFPQKERSFNVDRLITFLNKKNVESYKFNGEHGFSDPYSAKYNSLADEEARKISLKFLEKV</sequence>
<dbReference type="OrthoDB" id="115291at2"/>
<dbReference type="EMBL" id="MSFI01000001">
    <property type="protein sequence ID" value="OMP68700.1"/>
    <property type="molecule type" value="Genomic_DNA"/>
</dbReference>
<dbReference type="STRING" id="1714355.BTO28_01235"/>
<feature type="domain" description="Dienelactone hydrolase" evidence="1">
    <location>
        <begin position="8"/>
        <end position="194"/>
    </location>
</feature>
<protein>
    <recommendedName>
        <fullName evidence="1">Dienelactone hydrolase domain-containing protein</fullName>
    </recommendedName>
</protein>
<dbReference type="InterPro" id="IPR051049">
    <property type="entry name" value="Dienelactone_hydrolase-like"/>
</dbReference>
<evidence type="ECO:0000313" key="2">
    <source>
        <dbReference type="EMBL" id="OMP68700.1"/>
    </source>
</evidence>
<accession>A0A1V2ACM4</accession>
<dbReference type="InterPro" id="IPR029058">
    <property type="entry name" value="AB_hydrolase_fold"/>
</dbReference>
<dbReference type="InterPro" id="IPR002925">
    <property type="entry name" value="Dienelactn_hydro"/>
</dbReference>
<comment type="caution">
    <text evidence="2">The sequence shown here is derived from an EMBL/GenBank/DDBJ whole genome shotgun (WGS) entry which is preliminary data.</text>
</comment>
<evidence type="ECO:0000259" key="1">
    <source>
        <dbReference type="Pfam" id="PF01738"/>
    </source>
</evidence>
<dbReference type="PANTHER" id="PTHR46623">
    <property type="entry name" value="CARBOXYMETHYLENEBUTENOLIDASE-RELATED"/>
    <property type="match status" value="1"/>
</dbReference>
<organism evidence="2 3">
    <name type="scientific">Domibacillus epiphyticus</name>
    <dbReference type="NCBI Taxonomy" id="1714355"/>
    <lineage>
        <taxon>Bacteria</taxon>
        <taxon>Bacillati</taxon>
        <taxon>Bacillota</taxon>
        <taxon>Bacilli</taxon>
        <taxon>Bacillales</taxon>
        <taxon>Bacillaceae</taxon>
        <taxon>Domibacillus</taxon>
    </lineage>
</organism>
<dbReference type="Gene3D" id="3.40.50.1820">
    <property type="entry name" value="alpha/beta hydrolase"/>
    <property type="match status" value="1"/>
</dbReference>
<evidence type="ECO:0000313" key="3">
    <source>
        <dbReference type="Proteomes" id="UP000188613"/>
    </source>
</evidence>
<dbReference type="GO" id="GO:0016787">
    <property type="term" value="F:hydrolase activity"/>
    <property type="evidence" value="ECO:0007669"/>
    <property type="project" value="InterPro"/>
</dbReference>
<name>A0A1V2ACM4_9BACI</name>
<dbReference type="AlphaFoldDB" id="A0A1V2ACM4"/>
<dbReference type="Pfam" id="PF01738">
    <property type="entry name" value="DLH"/>
    <property type="match status" value="1"/>
</dbReference>
<gene>
    <name evidence="2" type="ORF">BTO28_01235</name>
</gene>
<reference evidence="2 3" key="1">
    <citation type="submission" date="2016-12" db="EMBL/GenBank/DDBJ databases">
        <title>Domibacillus sp. SAB 38T whole genome sequencing.</title>
        <authorList>
            <person name="Verma A."/>
            <person name="Ojha A.K."/>
            <person name="Krishnamurthi S."/>
        </authorList>
    </citation>
    <scope>NUCLEOTIDE SEQUENCE [LARGE SCALE GENOMIC DNA]</scope>
    <source>
        <strain evidence="2 3">SAB 38</strain>
    </source>
</reference>
<dbReference type="Proteomes" id="UP000188613">
    <property type="component" value="Unassembled WGS sequence"/>
</dbReference>